<evidence type="ECO:0000256" key="8">
    <source>
        <dbReference type="SAM" id="MobiDB-lite"/>
    </source>
</evidence>
<dbReference type="Gene3D" id="2.60.40.1730">
    <property type="entry name" value="tricorn interacting facor f3 domain"/>
    <property type="match status" value="1"/>
</dbReference>
<evidence type="ECO:0000256" key="2">
    <source>
        <dbReference type="ARBA" id="ARBA00010937"/>
    </source>
</evidence>
<dbReference type="GO" id="GO:0000976">
    <property type="term" value="F:transcription cis-regulatory region binding"/>
    <property type="evidence" value="ECO:0007669"/>
    <property type="project" value="UniProtKB-ARBA"/>
</dbReference>
<dbReference type="InterPro" id="IPR057345">
    <property type="entry name" value="Ig-like_TAF2"/>
</dbReference>
<proteinExistence type="inferred from homology"/>
<dbReference type="GO" id="GO:0005669">
    <property type="term" value="C:transcription factor TFIID complex"/>
    <property type="evidence" value="ECO:0007669"/>
    <property type="project" value="InterPro"/>
</dbReference>
<dbReference type="GeneID" id="100897208"/>
<feature type="domain" description="Transcription initiation factor TFIID subunit 2 Ig-like" evidence="10">
    <location>
        <begin position="509"/>
        <end position="628"/>
    </location>
</feature>
<dbReference type="InterPro" id="IPR057991">
    <property type="entry name" value="TPR_TAF2_C"/>
</dbReference>
<evidence type="ECO:0000256" key="5">
    <source>
        <dbReference type="ARBA" id="ARBA00023163"/>
    </source>
</evidence>
<evidence type="ECO:0000256" key="1">
    <source>
        <dbReference type="ARBA" id="ARBA00004123"/>
    </source>
</evidence>
<dbReference type="InterPro" id="IPR014782">
    <property type="entry name" value="Peptidase_M1_dom"/>
</dbReference>
<keyword evidence="5" id="KW-0804">Transcription</keyword>
<gene>
    <name evidence="13" type="primary">LOC100897208</name>
</gene>
<dbReference type="KEGG" id="goe:100897208"/>
<feature type="region of interest" description="Disordered" evidence="8">
    <location>
        <begin position="1122"/>
        <end position="1191"/>
    </location>
</feature>
<dbReference type="SUPFAM" id="SSF48371">
    <property type="entry name" value="ARM repeat"/>
    <property type="match status" value="1"/>
</dbReference>
<dbReference type="InterPro" id="IPR042097">
    <property type="entry name" value="Aminopeptidase_N-like_N_sf"/>
</dbReference>
<dbReference type="InterPro" id="IPR016024">
    <property type="entry name" value="ARM-type_fold"/>
</dbReference>
<dbReference type="Pfam" id="PF01433">
    <property type="entry name" value="Peptidase_M1"/>
    <property type="match status" value="1"/>
</dbReference>
<sequence>MKTEGSGRVLERERPYKITHQVLCLTSINFQRQSIIGFVELTLCPTKNNVRWVRLNCKQCKIYRIRINDVHEAAFTYNDPTREICQGESKQRNLDHFCQAHLTAVSVVDGYLGYGEVSVRIPSDVPINTDEPFRVSVEFSLERPDGGMHFVVPEGEGTLQERGAHCFSYGWMNSARLWFPCIDTFCDPCTWKMEFTVESFMTAVAPGDLVEVVYTPDSKKKKTFHYSLNIPTSAPNIAVAIGPFEILVDPNMHEVTHFCLPQLLTQLKQSTSFLHEAFEFYEELLSTRYPYSCYKQVFVAEAYEEVSAYSTMSIFSTNLLHTRHIIEQAYVSRRLMAQALASQFFGAYISLHSWSDVWLPLGITNYLAGQYCKKAFGNNEFRYNLMKDLELLCRYEEDYGGIVLDSSQTEQPGLNFHFPVNHLHTFSPYFLSVVKMKAHLVIRMLENRLGKELLLQVFNKLLSLAGAATKGIGGLENMLVSTNSFQKAVFLVTGKEINTFIDHWVRQGGHAKFVGSFVFNRKRNTVELEIRQPDVGTNGIKKYNGPLLVTIQELDGTFKHMLQIEDIVSKHDITCHSKSRRNKKKKIPLCTGEEVDMDLSAMDADSPVLWIRIDPEMLVLRTVHINQQDFHWHYQLRYERDITAQLQALRELEPMCSQDTRKALTDTIENDQCFYRVRCEATYCLKQVANALQTWAGPPAMITIFKKLYGSFASPNMVKQNNFSNFQHYFLQQAIPKAMAGLRTVHRICPPEVLSFLLDLFKYNENSKNRYSDCYYRRALIDALSETVTPVVSVMLNQSNSKVMVDSMSEETKSILEEITRCLNLEKLLPGYKLVCTVGCLHAIRKLQKMGHIPNSAELFRQYASHQQFEDVRLAALEMLVDFTSTDGSVEDLNHLLDVVESDPVPLIKFEVLRLLTQNPPFSKKETSTHNSAFNNEHLVERLWRMMNSTFSHDSKLRCAVVDLYHVLYGRGRPQCLPMPELGVVFNLKEKRTQLNTSTMGVGDALTKWNSDEDINVDEFDSAKRRKIGDSSSESFSLPPIAATDDQILRPLGFDASMFPRSETPTGSNAMETDDILAIDAAVENAAADSPAASDTSKAVLPSTPEPSSALEFGLVPVSLPVSEHSSSHSKHKKKKKKKDKKHKKKDKKDVNITDNSVAGDLSSTQPSPLSNHDSPHLLMDAADSPMDGVI</sequence>
<accession>A0AAJ6QWH6</accession>
<dbReference type="CTD" id="6873"/>
<dbReference type="CDD" id="cd09839">
    <property type="entry name" value="M1_like_TAF2"/>
    <property type="match status" value="1"/>
</dbReference>
<dbReference type="InterPro" id="IPR027268">
    <property type="entry name" value="Peptidase_M4/M1_CTD_sf"/>
</dbReference>
<dbReference type="PANTHER" id="PTHR15137:SF9">
    <property type="entry name" value="TRANSCRIPTION INITIATION FACTOR TFIID SUBUNIT 2"/>
    <property type="match status" value="1"/>
</dbReference>
<evidence type="ECO:0000259" key="9">
    <source>
        <dbReference type="Pfam" id="PF01433"/>
    </source>
</evidence>
<evidence type="ECO:0000259" key="11">
    <source>
        <dbReference type="Pfam" id="PF25577"/>
    </source>
</evidence>
<keyword evidence="4" id="KW-0805">Transcription regulation</keyword>
<evidence type="ECO:0000256" key="3">
    <source>
        <dbReference type="ARBA" id="ARBA00017363"/>
    </source>
</evidence>
<feature type="compositionally biased region" description="Polar residues" evidence="8">
    <location>
        <begin position="1153"/>
        <end position="1173"/>
    </location>
</feature>
<organism evidence="12 13">
    <name type="scientific">Galendromus occidentalis</name>
    <name type="common">western predatory mite</name>
    <dbReference type="NCBI Taxonomy" id="34638"/>
    <lineage>
        <taxon>Eukaryota</taxon>
        <taxon>Metazoa</taxon>
        <taxon>Ecdysozoa</taxon>
        <taxon>Arthropoda</taxon>
        <taxon>Chelicerata</taxon>
        <taxon>Arachnida</taxon>
        <taxon>Acari</taxon>
        <taxon>Parasitiformes</taxon>
        <taxon>Mesostigmata</taxon>
        <taxon>Gamasina</taxon>
        <taxon>Phytoseioidea</taxon>
        <taxon>Phytoseiidae</taxon>
        <taxon>Typhlodrominae</taxon>
        <taxon>Galendromus</taxon>
    </lineage>
</organism>
<dbReference type="GO" id="GO:0008270">
    <property type="term" value="F:zinc ion binding"/>
    <property type="evidence" value="ECO:0007669"/>
    <property type="project" value="InterPro"/>
</dbReference>
<feature type="compositionally biased region" description="Low complexity" evidence="8">
    <location>
        <begin position="1088"/>
        <end position="1099"/>
    </location>
</feature>
<evidence type="ECO:0000259" key="10">
    <source>
        <dbReference type="Pfam" id="PF25316"/>
    </source>
</evidence>
<feature type="compositionally biased region" description="Basic residues" evidence="8">
    <location>
        <begin position="1128"/>
        <end position="1147"/>
    </location>
</feature>
<protein>
    <recommendedName>
        <fullName evidence="3">Transcription initiation factor TFIID subunit 2</fullName>
    </recommendedName>
    <alternativeName>
        <fullName evidence="7">Transcription initiation factor TFIID 150 kDa subunit</fullName>
    </alternativeName>
</protein>
<reference evidence="13" key="1">
    <citation type="submission" date="2025-08" db="UniProtKB">
        <authorList>
            <consortium name="RefSeq"/>
        </authorList>
    </citation>
    <scope>IDENTIFICATION</scope>
</reference>
<dbReference type="Gene3D" id="1.10.390.10">
    <property type="entry name" value="Neutral Protease Domain 2"/>
    <property type="match status" value="1"/>
</dbReference>
<dbReference type="RefSeq" id="XP_003746170.1">
    <property type="nucleotide sequence ID" value="XM_003746122.1"/>
</dbReference>
<feature type="domain" description="Peptidase M1 membrane alanine aminopeptidase" evidence="9">
    <location>
        <begin position="275"/>
        <end position="469"/>
    </location>
</feature>
<dbReference type="GO" id="GO:0016251">
    <property type="term" value="F:RNA polymerase II general transcription initiation factor activity"/>
    <property type="evidence" value="ECO:0007669"/>
    <property type="project" value="TreeGrafter"/>
</dbReference>
<comment type="similarity">
    <text evidence="2">Belongs to the TAF2 family.</text>
</comment>
<evidence type="ECO:0000313" key="13">
    <source>
        <dbReference type="RefSeq" id="XP_003746170.1"/>
    </source>
</evidence>
<evidence type="ECO:0000256" key="4">
    <source>
        <dbReference type="ARBA" id="ARBA00023015"/>
    </source>
</evidence>
<dbReference type="AlphaFoldDB" id="A0AAJ6QWH6"/>
<keyword evidence="12" id="KW-1185">Reference proteome</keyword>
<evidence type="ECO:0000256" key="7">
    <source>
        <dbReference type="ARBA" id="ARBA00033345"/>
    </source>
</evidence>
<dbReference type="SUPFAM" id="SSF55486">
    <property type="entry name" value="Metalloproteases ('zincins'), catalytic domain"/>
    <property type="match status" value="1"/>
</dbReference>
<dbReference type="FunFam" id="2.60.40.1730:FF:000003">
    <property type="entry name" value="Transcription initiation factor TFIID subunit 2"/>
    <property type="match status" value="1"/>
</dbReference>
<dbReference type="InterPro" id="IPR037813">
    <property type="entry name" value="TAF2"/>
</dbReference>
<keyword evidence="6" id="KW-0539">Nucleus</keyword>
<feature type="domain" description="Transcription initiation factor TFIID subunit 2 TPR repeats" evidence="11">
    <location>
        <begin position="629"/>
        <end position="995"/>
    </location>
</feature>
<dbReference type="GO" id="GO:0003682">
    <property type="term" value="F:chromatin binding"/>
    <property type="evidence" value="ECO:0007669"/>
    <property type="project" value="TreeGrafter"/>
</dbReference>
<dbReference type="Pfam" id="PF25316">
    <property type="entry name" value="TAF2_3rd"/>
    <property type="match status" value="1"/>
</dbReference>
<dbReference type="SUPFAM" id="SSF63737">
    <property type="entry name" value="Leukotriene A4 hydrolase N-terminal domain"/>
    <property type="match status" value="1"/>
</dbReference>
<name>A0AAJ6QWH6_9ACAR</name>
<feature type="region of interest" description="Disordered" evidence="8">
    <location>
        <begin position="1088"/>
        <end position="1107"/>
    </location>
</feature>
<evidence type="ECO:0000256" key="6">
    <source>
        <dbReference type="ARBA" id="ARBA00023242"/>
    </source>
</evidence>
<dbReference type="PANTHER" id="PTHR15137">
    <property type="entry name" value="TRANSCRIPTION INITIATION FACTOR TFIID"/>
    <property type="match status" value="1"/>
</dbReference>
<dbReference type="Proteomes" id="UP000694867">
    <property type="component" value="Unplaced"/>
</dbReference>
<dbReference type="Pfam" id="PF25577">
    <property type="entry name" value="TPR_TAF2_C"/>
    <property type="match status" value="1"/>
</dbReference>
<evidence type="ECO:0000313" key="12">
    <source>
        <dbReference type="Proteomes" id="UP000694867"/>
    </source>
</evidence>
<dbReference type="GO" id="GO:0008237">
    <property type="term" value="F:metallopeptidase activity"/>
    <property type="evidence" value="ECO:0007669"/>
    <property type="project" value="InterPro"/>
</dbReference>
<comment type="subcellular location">
    <subcellularLocation>
        <location evidence="1">Nucleus</location>
    </subcellularLocation>
</comment>
<dbReference type="GO" id="GO:0051123">
    <property type="term" value="P:RNA polymerase II preinitiation complex assembly"/>
    <property type="evidence" value="ECO:0007669"/>
    <property type="project" value="UniProtKB-ARBA"/>
</dbReference>